<feature type="domain" description="HTH lacI-type" evidence="4">
    <location>
        <begin position="13"/>
        <end position="67"/>
    </location>
</feature>
<reference evidence="6 7" key="1">
    <citation type="submission" date="2018-06" db="EMBL/GenBank/DDBJ databases">
        <authorList>
            <consortium name="Pathogen Informatics"/>
            <person name="Doyle S."/>
        </authorList>
    </citation>
    <scope>NUCLEOTIDE SEQUENCE [LARGE SCALE GENOMIC DNA]</scope>
    <source>
        <strain evidence="6 7">NCTC11862</strain>
    </source>
</reference>
<dbReference type="SUPFAM" id="SSF53822">
    <property type="entry name" value="Periplasmic binding protein-like I"/>
    <property type="match status" value="1"/>
</dbReference>
<keyword evidence="7" id="KW-1185">Reference proteome</keyword>
<dbReference type="InterPro" id="IPR046335">
    <property type="entry name" value="LacI/GalR-like_sensor"/>
</dbReference>
<dbReference type="InterPro" id="IPR010982">
    <property type="entry name" value="Lambda_DNA-bd_dom_sf"/>
</dbReference>
<dbReference type="PROSITE" id="PS50943">
    <property type="entry name" value="HTH_CROC1"/>
    <property type="match status" value="1"/>
</dbReference>
<organism evidence="6 7">
    <name type="scientific">Corynebacterium pilosum</name>
    <dbReference type="NCBI Taxonomy" id="35756"/>
    <lineage>
        <taxon>Bacteria</taxon>
        <taxon>Bacillati</taxon>
        <taxon>Actinomycetota</taxon>
        <taxon>Actinomycetes</taxon>
        <taxon>Mycobacteriales</taxon>
        <taxon>Corynebacteriaceae</taxon>
        <taxon>Corynebacterium</taxon>
    </lineage>
</organism>
<dbReference type="PANTHER" id="PTHR30146:SF109">
    <property type="entry name" value="HTH-TYPE TRANSCRIPTIONAL REGULATOR GALS"/>
    <property type="match status" value="1"/>
</dbReference>
<dbReference type="RefSeq" id="WP_040429476.1">
    <property type="nucleotide sequence ID" value="NZ_UFXQ01000001.1"/>
</dbReference>
<evidence type="ECO:0000256" key="1">
    <source>
        <dbReference type="ARBA" id="ARBA00023015"/>
    </source>
</evidence>
<gene>
    <name evidence="6" type="primary">ccpA_2</name>
    <name evidence="6" type="ORF">NCTC11862_01280</name>
</gene>
<evidence type="ECO:0000259" key="5">
    <source>
        <dbReference type="PROSITE" id="PS50943"/>
    </source>
</evidence>
<dbReference type="Proteomes" id="UP000254467">
    <property type="component" value="Unassembled WGS sequence"/>
</dbReference>
<dbReference type="InterPro" id="IPR000843">
    <property type="entry name" value="HTH_LacI"/>
</dbReference>
<dbReference type="CDD" id="cd01392">
    <property type="entry name" value="HTH_LacI"/>
    <property type="match status" value="1"/>
</dbReference>
<dbReference type="Gene3D" id="1.10.260.40">
    <property type="entry name" value="lambda repressor-like DNA-binding domains"/>
    <property type="match status" value="1"/>
</dbReference>
<dbReference type="CDD" id="cd06267">
    <property type="entry name" value="PBP1_LacI_sugar_binding-like"/>
    <property type="match status" value="1"/>
</dbReference>
<dbReference type="Pfam" id="PF13377">
    <property type="entry name" value="Peripla_BP_3"/>
    <property type="match status" value="1"/>
</dbReference>
<proteinExistence type="predicted"/>
<dbReference type="SMART" id="SM00354">
    <property type="entry name" value="HTH_LACI"/>
    <property type="match status" value="1"/>
</dbReference>
<dbReference type="Gene3D" id="3.40.50.2300">
    <property type="match status" value="2"/>
</dbReference>
<dbReference type="AlphaFoldDB" id="A0A376CMH4"/>
<protein>
    <submittedName>
        <fullName evidence="6">Transcriptional regulator</fullName>
    </submittedName>
</protein>
<evidence type="ECO:0000259" key="4">
    <source>
        <dbReference type="PROSITE" id="PS50932"/>
    </source>
</evidence>
<name>A0A376CMH4_9CORY</name>
<evidence type="ECO:0000256" key="2">
    <source>
        <dbReference type="ARBA" id="ARBA00023125"/>
    </source>
</evidence>
<dbReference type="EMBL" id="UFXQ01000001">
    <property type="protein sequence ID" value="STC69485.1"/>
    <property type="molecule type" value="Genomic_DNA"/>
</dbReference>
<evidence type="ECO:0000313" key="7">
    <source>
        <dbReference type="Proteomes" id="UP000254467"/>
    </source>
</evidence>
<keyword evidence="2" id="KW-0238">DNA-binding</keyword>
<evidence type="ECO:0000256" key="3">
    <source>
        <dbReference type="ARBA" id="ARBA00023163"/>
    </source>
</evidence>
<dbReference type="InterPro" id="IPR028082">
    <property type="entry name" value="Peripla_BP_I"/>
</dbReference>
<dbReference type="PANTHER" id="PTHR30146">
    <property type="entry name" value="LACI-RELATED TRANSCRIPTIONAL REPRESSOR"/>
    <property type="match status" value="1"/>
</dbReference>
<keyword evidence="3" id="KW-0804">Transcription</keyword>
<evidence type="ECO:0000313" key="6">
    <source>
        <dbReference type="EMBL" id="STC69485.1"/>
    </source>
</evidence>
<dbReference type="STRING" id="35756.GCA_001044155_02648"/>
<dbReference type="PROSITE" id="PS50932">
    <property type="entry name" value="HTH_LACI_2"/>
    <property type="match status" value="1"/>
</dbReference>
<sequence>MAQENRTAAGHSPTVAEVAAEAGVSTATVSRTINGSATVSQETANKVSQAMKKLGYVPNASARALRSQRTGTIGVILPGFDNLFYFELLPHIEAECRKHGYAVLIAGGEDPTAECQRLANSRTVDGILIVSSSWEPNKKPLTDKDISLPVLSFDRPIGHSNLPLVYTDNVAGAETICQHLIDCGAKSILHIEGPKGSPVSEERKSGFLKACAQAELEDVQLAPGDFTAESGAEVVEKRLDNLPEAIFAANDLMAIGALMTCAKHDVLVPDEVLIAGFDGITTASLVQPSLTTLIQPIEEMARVAVEQLIQRVSGEDSAAPSTFRIPGTLRVGGSTTR</sequence>
<accession>A0A376CMH4</accession>
<dbReference type="GO" id="GO:0003700">
    <property type="term" value="F:DNA-binding transcription factor activity"/>
    <property type="evidence" value="ECO:0007669"/>
    <property type="project" value="TreeGrafter"/>
</dbReference>
<feature type="domain" description="HTH cro/C1-type" evidence="5">
    <location>
        <begin position="14"/>
        <end position="57"/>
    </location>
</feature>
<dbReference type="InterPro" id="IPR001387">
    <property type="entry name" value="Cro/C1-type_HTH"/>
</dbReference>
<dbReference type="SUPFAM" id="SSF47413">
    <property type="entry name" value="lambda repressor-like DNA-binding domains"/>
    <property type="match status" value="1"/>
</dbReference>
<dbReference type="GO" id="GO:0000976">
    <property type="term" value="F:transcription cis-regulatory region binding"/>
    <property type="evidence" value="ECO:0007669"/>
    <property type="project" value="TreeGrafter"/>
</dbReference>
<dbReference type="Pfam" id="PF00356">
    <property type="entry name" value="LacI"/>
    <property type="match status" value="1"/>
</dbReference>
<keyword evidence="1" id="KW-0805">Transcription regulation</keyword>